<feature type="signal peptide" evidence="1">
    <location>
        <begin position="1"/>
        <end position="21"/>
    </location>
</feature>
<reference evidence="3" key="1">
    <citation type="journal article" date="2018" name="Nat. Microbiol.">
        <title>Leveraging single-cell genomics to expand the fungal tree of life.</title>
        <authorList>
            <person name="Ahrendt S.R."/>
            <person name="Quandt C.A."/>
            <person name="Ciobanu D."/>
            <person name="Clum A."/>
            <person name="Salamov A."/>
            <person name="Andreopoulos B."/>
            <person name="Cheng J.F."/>
            <person name="Woyke T."/>
            <person name="Pelin A."/>
            <person name="Henrissat B."/>
            <person name="Reynolds N.K."/>
            <person name="Benny G.L."/>
            <person name="Smith M.E."/>
            <person name="James T.Y."/>
            <person name="Grigoriev I.V."/>
        </authorList>
    </citation>
    <scope>NUCLEOTIDE SEQUENCE [LARGE SCALE GENOMIC DNA]</scope>
</reference>
<dbReference type="EMBL" id="KZ987988">
    <property type="protein sequence ID" value="RKP13575.1"/>
    <property type="molecule type" value="Genomic_DNA"/>
</dbReference>
<keyword evidence="1" id="KW-0732">Signal</keyword>
<dbReference type="Proteomes" id="UP000267251">
    <property type="component" value="Unassembled WGS sequence"/>
</dbReference>
<evidence type="ECO:0000256" key="1">
    <source>
        <dbReference type="SAM" id="SignalP"/>
    </source>
</evidence>
<gene>
    <name evidence="2" type="ORF">BJ684DRAFT_16035</name>
</gene>
<proteinExistence type="predicted"/>
<dbReference type="AlphaFoldDB" id="A0A4P9Y3V5"/>
<evidence type="ECO:0000313" key="2">
    <source>
        <dbReference type="EMBL" id="RKP13575.1"/>
    </source>
</evidence>
<sequence length="320" mass="35749">MLLSSRSSIVISLFFLMTALASITLGSPISHHDKLTSNEQSNNRRVAASEKRSADIVSDITLVFQNAHDPISQILKGADEPKKHAILRKLQQPAHTALGLWKGTIIRISSQLIYSTTLISTNFGNQDAQLGSLRTMVLLISLPPNFREPIMDTPVSSIEVTALREALLKKHVPSSVPLDHKLLQPDSFRRLAPENRAIIRNHVYYYVQMGALILNELAHNHPSSKQASLSPGTQVNKKDIDFLTTTFAFLASLKEFPEMAKIGHSWDEHAVNNLFNSPSHPSIGLVDRMKKASRTLLNHLINDINLVRHDLDDIRKTIFK</sequence>
<evidence type="ECO:0000313" key="3">
    <source>
        <dbReference type="Proteomes" id="UP000267251"/>
    </source>
</evidence>
<protein>
    <submittedName>
        <fullName evidence="2">Uncharacterized protein</fullName>
    </submittedName>
</protein>
<keyword evidence="3" id="KW-1185">Reference proteome</keyword>
<name>A0A4P9Y3V5_9FUNG</name>
<organism evidence="2 3">
    <name type="scientific">Piptocephalis cylindrospora</name>
    <dbReference type="NCBI Taxonomy" id="1907219"/>
    <lineage>
        <taxon>Eukaryota</taxon>
        <taxon>Fungi</taxon>
        <taxon>Fungi incertae sedis</taxon>
        <taxon>Zoopagomycota</taxon>
        <taxon>Zoopagomycotina</taxon>
        <taxon>Zoopagomycetes</taxon>
        <taxon>Zoopagales</taxon>
        <taxon>Piptocephalidaceae</taxon>
        <taxon>Piptocephalis</taxon>
    </lineage>
</organism>
<feature type="chain" id="PRO_5020395552" evidence="1">
    <location>
        <begin position="22"/>
        <end position="320"/>
    </location>
</feature>
<accession>A0A4P9Y3V5</accession>